<gene>
    <name evidence="3" type="ORF">HanXRQr2_Chr05g0217571</name>
</gene>
<dbReference type="Gene3D" id="3.30.497.10">
    <property type="entry name" value="Antithrombin, subunit I, domain 2"/>
    <property type="match status" value="1"/>
</dbReference>
<dbReference type="SUPFAM" id="SSF56574">
    <property type="entry name" value="Serpins"/>
    <property type="match status" value="1"/>
</dbReference>
<feature type="domain" description="Serpin" evidence="2">
    <location>
        <begin position="36"/>
        <end position="155"/>
    </location>
</feature>
<dbReference type="InterPro" id="IPR036186">
    <property type="entry name" value="Serpin_sf"/>
</dbReference>
<dbReference type="AlphaFoldDB" id="A0A9K3J054"/>
<dbReference type="PANTHER" id="PTHR11461">
    <property type="entry name" value="SERINE PROTEASE INHIBITOR, SERPIN"/>
    <property type="match status" value="1"/>
</dbReference>
<dbReference type="Proteomes" id="UP000215914">
    <property type="component" value="Unassembled WGS sequence"/>
</dbReference>
<sequence length="158" mass="17528">MPPFFRPSIFNNLKPIMLQQRCYAFKQHRLVQSISNQSHVSTTLATHLLSNKHDSNVVFSPLSIQTLLSLLAAGSKDQTLDQLLTFLKADTTDNLKSLYSQLVSSILADGSPTGGPKLSFANAVWVHKTLTLKPSFKQVVDTVYKGVCEQADFKEVSF</sequence>
<evidence type="ECO:0000313" key="4">
    <source>
        <dbReference type="Proteomes" id="UP000215914"/>
    </source>
</evidence>
<dbReference type="GO" id="GO:0005615">
    <property type="term" value="C:extracellular space"/>
    <property type="evidence" value="ECO:0007669"/>
    <property type="project" value="InterPro"/>
</dbReference>
<evidence type="ECO:0000313" key="3">
    <source>
        <dbReference type="EMBL" id="KAF5806118.1"/>
    </source>
</evidence>
<dbReference type="EMBL" id="MNCJ02000320">
    <property type="protein sequence ID" value="KAF5806118.1"/>
    <property type="molecule type" value="Genomic_DNA"/>
</dbReference>
<organism evidence="3 4">
    <name type="scientific">Helianthus annuus</name>
    <name type="common">Common sunflower</name>
    <dbReference type="NCBI Taxonomy" id="4232"/>
    <lineage>
        <taxon>Eukaryota</taxon>
        <taxon>Viridiplantae</taxon>
        <taxon>Streptophyta</taxon>
        <taxon>Embryophyta</taxon>
        <taxon>Tracheophyta</taxon>
        <taxon>Spermatophyta</taxon>
        <taxon>Magnoliopsida</taxon>
        <taxon>eudicotyledons</taxon>
        <taxon>Gunneridae</taxon>
        <taxon>Pentapetalae</taxon>
        <taxon>asterids</taxon>
        <taxon>campanulids</taxon>
        <taxon>Asterales</taxon>
        <taxon>Asteraceae</taxon>
        <taxon>Asteroideae</taxon>
        <taxon>Heliantheae alliance</taxon>
        <taxon>Heliantheae</taxon>
        <taxon>Helianthus</taxon>
    </lineage>
</organism>
<dbReference type="InterPro" id="IPR042178">
    <property type="entry name" value="Serpin_sf_1"/>
</dbReference>
<comment type="similarity">
    <text evidence="1">Belongs to the serpin family.</text>
</comment>
<reference evidence="3" key="1">
    <citation type="journal article" date="2017" name="Nature">
        <title>The sunflower genome provides insights into oil metabolism, flowering and Asterid evolution.</title>
        <authorList>
            <person name="Badouin H."/>
            <person name="Gouzy J."/>
            <person name="Grassa C.J."/>
            <person name="Murat F."/>
            <person name="Staton S.E."/>
            <person name="Cottret L."/>
            <person name="Lelandais-Briere C."/>
            <person name="Owens G.L."/>
            <person name="Carrere S."/>
            <person name="Mayjonade B."/>
            <person name="Legrand L."/>
            <person name="Gill N."/>
            <person name="Kane N.C."/>
            <person name="Bowers J.E."/>
            <person name="Hubner S."/>
            <person name="Bellec A."/>
            <person name="Berard A."/>
            <person name="Berges H."/>
            <person name="Blanchet N."/>
            <person name="Boniface M.C."/>
            <person name="Brunel D."/>
            <person name="Catrice O."/>
            <person name="Chaidir N."/>
            <person name="Claudel C."/>
            <person name="Donnadieu C."/>
            <person name="Faraut T."/>
            <person name="Fievet G."/>
            <person name="Helmstetter N."/>
            <person name="King M."/>
            <person name="Knapp S.J."/>
            <person name="Lai Z."/>
            <person name="Le Paslier M.C."/>
            <person name="Lippi Y."/>
            <person name="Lorenzon L."/>
            <person name="Mandel J.R."/>
            <person name="Marage G."/>
            <person name="Marchand G."/>
            <person name="Marquand E."/>
            <person name="Bret-Mestries E."/>
            <person name="Morien E."/>
            <person name="Nambeesan S."/>
            <person name="Nguyen T."/>
            <person name="Pegot-Espagnet P."/>
            <person name="Pouilly N."/>
            <person name="Raftis F."/>
            <person name="Sallet E."/>
            <person name="Schiex T."/>
            <person name="Thomas J."/>
            <person name="Vandecasteele C."/>
            <person name="Vares D."/>
            <person name="Vear F."/>
            <person name="Vautrin S."/>
            <person name="Crespi M."/>
            <person name="Mangin B."/>
            <person name="Burke J.M."/>
            <person name="Salse J."/>
            <person name="Munos S."/>
            <person name="Vincourt P."/>
            <person name="Rieseberg L.H."/>
            <person name="Langlade N.B."/>
        </authorList>
    </citation>
    <scope>NUCLEOTIDE SEQUENCE</scope>
    <source>
        <tissue evidence="3">Leaves</tissue>
    </source>
</reference>
<evidence type="ECO:0000256" key="1">
    <source>
        <dbReference type="ARBA" id="ARBA00009500"/>
    </source>
</evidence>
<dbReference type="InterPro" id="IPR000215">
    <property type="entry name" value="Serpin_fam"/>
</dbReference>
<accession>A0A9K3J054</accession>
<dbReference type="Gramene" id="mRNA:HanXRQr2_Chr05g0217571">
    <property type="protein sequence ID" value="CDS:HanXRQr2_Chr05g0217571.1"/>
    <property type="gene ID" value="HanXRQr2_Chr05g0217571"/>
</dbReference>
<keyword evidence="4" id="KW-1185">Reference proteome</keyword>
<protein>
    <submittedName>
        <fullName evidence="3">Serpin family protein</fullName>
    </submittedName>
</protein>
<name>A0A9K3J054_HELAN</name>
<reference evidence="3" key="2">
    <citation type="submission" date="2020-06" db="EMBL/GenBank/DDBJ databases">
        <title>Helianthus annuus Genome sequencing and assembly Release 2.</title>
        <authorList>
            <person name="Gouzy J."/>
            <person name="Langlade N."/>
            <person name="Munos S."/>
        </authorList>
    </citation>
    <scope>NUCLEOTIDE SEQUENCE</scope>
    <source>
        <tissue evidence="3">Leaves</tissue>
    </source>
</reference>
<dbReference type="GO" id="GO:0004867">
    <property type="term" value="F:serine-type endopeptidase inhibitor activity"/>
    <property type="evidence" value="ECO:0007669"/>
    <property type="project" value="InterPro"/>
</dbReference>
<comment type="caution">
    <text evidence="3">The sequence shown here is derived from an EMBL/GenBank/DDBJ whole genome shotgun (WGS) entry which is preliminary data.</text>
</comment>
<proteinExistence type="inferred from homology"/>
<dbReference type="Pfam" id="PF00079">
    <property type="entry name" value="Serpin"/>
    <property type="match status" value="1"/>
</dbReference>
<dbReference type="PANTHER" id="PTHR11461:SF211">
    <property type="entry name" value="GH10112P-RELATED"/>
    <property type="match status" value="1"/>
</dbReference>
<evidence type="ECO:0000259" key="2">
    <source>
        <dbReference type="Pfam" id="PF00079"/>
    </source>
</evidence>
<dbReference type="InterPro" id="IPR023796">
    <property type="entry name" value="Serpin_dom"/>
</dbReference>